<dbReference type="InterPro" id="IPR001296">
    <property type="entry name" value="Glyco_trans_1"/>
</dbReference>
<name>A0A7K3WPI4_9FLAO</name>
<evidence type="ECO:0000313" key="3">
    <source>
        <dbReference type="EMBL" id="NEN23414.1"/>
    </source>
</evidence>
<dbReference type="PANTHER" id="PTHR12526">
    <property type="entry name" value="GLYCOSYLTRANSFERASE"/>
    <property type="match status" value="1"/>
</dbReference>
<evidence type="ECO:0000259" key="1">
    <source>
        <dbReference type="Pfam" id="PF00534"/>
    </source>
</evidence>
<organism evidence="3 4">
    <name type="scientific">Cryomorpha ignava</name>
    <dbReference type="NCBI Taxonomy" id="101383"/>
    <lineage>
        <taxon>Bacteria</taxon>
        <taxon>Pseudomonadati</taxon>
        <taxon>Bacteroidota</taxon>
        <taxon>Flavobacteriia</taxon>
        <taxon>Flavobacteriales</taxon>
        <taxon>Cryomorphaceae</taxon>
        <taxon>Cryomorpha</taxon>
    </lineage>
</organism>
<keyword evidence="4" id="KW-1185">Reference proteome</keyword>
<proteinExistence type="predicted"/>
<dbReference type="Pfam" id="PF00534">
    <property type="entry name" value="Glycos_transf_1"/>
    <property type="match status" value="1"/>
</dbReference>
<reference evidence="3 4" key="1">
    <citation type="submission" date="2020-02" db="EMBL/GenBank/DDBJ databases">
        <title>Out from the shadows clarifying the taxonomy of the family Cryomorphaceae and related taxa by utilizing the GTDB taxonomic framework.</title>
        <authorList>
            <person name="Bowman J.P."/>
        </authorList>
    </citation>
    <scope>NUCLEOTIDE SEQUENCE [LARGE SCALE GENOMIC DNA]</scope>
    <source>
        <strain evidence="3 4">QSSC 1-22</strain>
    </source>
</reference>
<protein>
    <submittedName>
        <fullName evidence="3">Glycosyltransferase family 4 protein</fullName>
    </submittedName>
</protein>
<dbReference type="InterPro" id="IPR028098">
    <property type="entry name" value="Glyco_trans_4-like_N"/>
</dbReference>
<dbReference type="SUPFAM" id="SSF53756">
    <property type="entry name" value="UDP-Glycosyltransferase/glycogen phosphorylase"/>
    <property type="match status" value="1"/>
</dbReference>
<sequence>MANILYLSYDGLTDPLGQSQILPYIEGLSKKGHKFSLISFEKPERFKEGKRRIEKRCAAANIDWHPLEYTKNPPVLSTLYDIDKLHKKSEELHNKENFALVHCRSYITSLVGLRLKENNKLPFIFDMRGFWADERVDGKIWNLSNPVYKSIYRYFKKKERKFLEKADAVVSLTEAGKSEIENWFNNDPIFGGNENYYNYDRAAAVLKKTTIIPCATDLNHFDFTRISTNKRKWLGAVYGIDTDREYLGYVGSLGTWYMAEEMLALYHHLLQSRPKLRFLILSHDNLDKLREKADKRGIPRSFLVQIAAERKDVPALMSMMAASVFFILPAYSKKASSPTKQGELMAMGIPVICNDNVGDTGTIVRKYNSGYVNTDFNSVDFQKISDNWDEIIHLNPENIRHGAEDYFSLEKGIEAYRRIYERILDNQAIDA</sequence>
<feature type="domain" description="Glycosyltransferase subfamily 4-like N-terminal" evidence="2">
    <location>
        <begin position="25"/>
        <end position="185"/>
    </location>
</feature>
<gene>
    <name evidence="3" type="ORF">G3O08_07865</name>
</gene>
<dbReference type="CDD" id="cd03801">
    <property type="entry name" value="GT4_PimA-like"/>
    <property type="match status" value="1"/>
</dbReference>
<dbReference type="RefSeq" id="WP_163284623.1">
    <property type="nucleotide sequence ID" value="NZ_JAAGVY010000011.1"/>
</dbReference>
<keyword evidence="3" id="KW-0808">Transferase</keyword>
<accession>A0A7K3WPI4</accession>
<dbReference type="GO" id="GO:0016757">
    <property type="term" value="F:glycosyltransferase activity"/>
    <property type="evidence" value="ECO:0007669"/>
    <property type="project" value="InterPro"/>
</dbReference>
<dbReference type="AlphaFoldDB" id="A0A7K3WPI4"/>
<feature type="domain" description="Glycosyl transferase family 1" evidence="1">
    <location>
        <begin position="238"/>
        <end position="379"/>
    </location>
</feature>
<dbReference type="Proteomes" id="UP000486602">
    <property type="component" value="Unassembled WGS sequence"/>
</dbReference>
<dbReference type="Gene3D" id="3.40.50.2000">
    <property type="entry name" value="Glycogen Phosphorylase B"/>
    <property type="match status" value="2"/>
</dbReference>
<evidence type="ECO:0000259" key="2">
    <source>
        <dbReference type="Pfam" id="PF13439"/>
    </source>
</evidence>
<evidence type="ECO:0000313" key="4">
    <source>
        <dbReference type="Proteomes" id="UP000486602"/>
    </source>
</evidence>
<comment type="caution">
    <text evidence="3">The sequence shown here is derived from an EMBL/GenBank/DDBJ whole genome shotgun (WGS) entry which is preliminary data.</text>
</comment>
<dbReference type="Pfam" id="PF13439">
    <property type="entry name" value="Glyco_transf_4"/>
    <property type="match status" value="1"/>
</dbReference>
<dbReference type="EMBL" id="JAAGVY010000011">
    <property type="protein sequence ID" value="NEN23414.1"/>
    <property type="molecule type" value="Genomic_DNA"/>
</dbReference>